<dbReference type="Proteomes" id="UP000295783">
    <property type="component" value="Unassembled WGS sequence"/>
</dbReference>
<comment type="caution">
    <text evidence="4">The sequence shown here is derived from an EMBL/GenBank/DDBJ whole genome shotgun (WGS) entry which is preliminary data.</text>
</comment>
<comment type="similarity">
    <text evidence="1">Belongs to the virb1 family.</text>
</comment>
<evidence type="ECO:0000259" key="3">
    <source>
        <dbReference type="Pfam" id="PF01464"/>
    </source>
</evidence>
<dbReference type="InterPro" id="IPR023346">
    <property type="entry name" value="Lysozyme-like_dom_sf"/>
</dbReference>
<evidence type="ECO:0000313" key="5">
    <source>
        <dbReference type="Proteomes" id="UP000295783"/>
    </source>
</evidence>
<dbReference type="Gene3D" id="1.10.530.10">
    <property type="match status" value="1"/>
</dbReference>
<organism evidence="4 5">
    <name type="scientific">Dongia mobilis</name>
    <dbReference type="NCBI Taxonomy" id="578943"/>
    <lineage>
        <taxon>Bacteria</taxon>
        <taxon>Pseudomonadati</taxon>
        <taxon>Pseudomonadota</taxon>
        <taxon>Alphaproteobacteria</taxon>
        <taxon>Rhodospirillales</taxon>
        <taxon>Dongiaceae</taxon>
        <taxon>Dongia</taxon>
    </lineage>
</organism>
<name>A0A4R6WJG3_9PROT</name>
<evidence type="ECO:0000313" key="4">
    <source>
        <dbReference type="EMBL" id="TDQ80416.1"/>
    </source>
</evidence>
<proteinExistence type="inferred from homology"/>
<gene>
    <name evidence="4" type="ORF">A8950_2945</name>
</gene>
<dbReference type="SUPFAM" id="SSF53955">
    <property type="entry name" value="Lysozyme-like"/>
    <property type="match status" value="1"/>
</dbReference>
<reference evidence="4 5" key="1">
    <citation type="submission" date="2019-03" db="EMBL/GenBank/DDBJ databases">
        <title>Genomic Encyclopedia of Type Strains, Phase III (KMG-III): the genomes of soil and plant-associated and newly described type strains.</title>
        <authorList>
            <person name="Whitman W."/>
        </authorList>
    </citation>
    <scope>NUCLEOTIDE SEQUENCE [LARGE SCALE GENOMIC DNA]</scope>
    <source>
        <strain evidence="4 5">CGMCC 1.7660</strain>
    </source>
</reference>
<accession>A0A4R6WJG3</accession>
<dbReference type="Pfam" id="PF01464">
    <property type="entry name" value="SLT"/>
    <property type="match status" value="1"/>
</dbReference>
<feature type="region of interest" description="Disordered" evidence="2">
    <location>
        <begin position="315"/>
        <end position="362"/>
    </location>
</feature>
<feature type="compositionally biased region" description="Basic and acidic residues" evidence="2">
    <location>
        <begin position="315"/>
        <end position="335"/>
    </location>
</feature>
<sequence length="390" mass="40631">MLSGMVTLSTASGQAVAIRPDVLSGIQEASASTGVDFAYLMAQANRESSFNPTAQAKSSSAAGLYQFIEQTWLGVVKAHGAEYGRADLADQIERRGDGRYVVADAATRREILDLRRDPAFAAAMAAEHAADNKAKLEEKLGREVTSADLYMAHFLGISGAIKFLRTEAANPERTGASLFPKAAAANPAVFYTADGRPRSVAEIYQRFEKSINADMATYAALEEVEAEADTQLAAAGQETPPHISRNAAAIEPPAGLIAMAGWSGSRLPPPPGALAAGNSASGTVPEIRGAGRVGGLLSPLLLVTLAALPVSNDEVHGDKAKDAAAKDNTEQDTAAKDTAMAESAPDAGARSDAPALPERPQASPSLIQRAVVNGFFDPLRLDPAAFTFTS</sequence>
<evidence type="ECO:0000256" key="1">
    <source>
        <dbReference type="ARBA" id="ARBA00009387"/>
    </source>
</evidence>
<dbReference type="AlphaFoldDB" id="A0A4R6WJG3"/>
<evidence type="ECO:0000256" key="2">
    <source>
        <dbReference type="SAM" id="MobiDB-lite"/>
    </source>
</evidence>
<dbReference type="InterPro" id="IPR008258">
    <property type="entry name" value="Transglycosylase_SLT_dom_1"/>
</dbReference>
<keyword evidence="5" id="KW-1185">Reference proteome</keyword>
<dbReference type="RefSeq" id="WP_133614415.1">
    <property type="nucleotide sequence ID" value="NZ_SNYW01000011.1"/>
</dbReference>
<feature type="domain" description="Transglycosylase SLT" evidence="3">
    <location>
        <begin position="26"/>
        <end position="77"/>
    </location>
</feature>
<protein>
    <submittedName>
        <fullName evidence="4">Transglycosylase-like protein with SLT domain</fullName>
    </submittedName>
</protein>
<dbReference type="OrthoDB" id="8477976at2"/>
<dbReference type="EMBL" id="SNYW01000011">
    <property type="protein sequence ID" value="TDQ80416.1"/>
    <property type="molecule type" value="Genomic_DNA"/>
</dbReference>